<dbReference type="Gene3D" id="3.20.20.80">
    <property type="entry name" value="Glycosidases"/>
    <property type="match status" value="1"/>
</dbReference>
<sequence length="152" mass="16704">MILRLLVLHYIHTCNINTNGVKIGVAHFQGFELHSFYCLPLVHLASSKLFLSSIRLACIRIKGLFYFLAAPVTNPPATAPPTTVQTSPRNSGETISPAEFCSSRSSGRYADPADCTFFYTCSRGTGRRSRCVGVLKFNANIGACDWPRNVNC</sequence>
<evidence type="ECO:0000256" key="2">
    <source>
        <dbReference type="ARBA" id="ARBA00022729"/>
    </source>
</evidence>
<keyword evidence="7" id="KW-1185">Reference proteome</keyword>
<gene>
    <name evidence="8" type="primary">LOC106153268</name>
</gene>
<evidence type="ECO:0000256" key="4">
    <source>
        <dbReference type="ARBA" id="ARBA00023157"/>
    </source>
</evidence>
<evidence type="ECO:0000259" key="6">
    <source>
        <dbReference type="PROSITE" id="PS50940"/>
    </source>
</evidence>
<keyword evidence="3" id="KW-0677">Repeat</keyword>
<evidence type="ECO:0000313" key="7">
    <source>
        <dbReference type="Proteomes" id="UP000085678"/>
    </source>
</evidence>
<dbReference type="RefSeq" id="XP_013382589.1">
    <property type="nucleotide sequence ID" value="XM_013527135.1"/>
</dbReference>
<dbReference type="PANTHER" id="PTHR23301:SF0">
    <property type="entry name" value="CHITIN-BINDING TYPE-2 DOMAIN-CONTAINING PROTEIN-RELATED"/>
    <property type="match status" value="1"/>
</dbReference>
<dbReference type="SUPFAM" id="SSF57625">
    <property type="entry name" value="Invertebrate chitin-binding proteins"/>
    <property type="match status" value="1"/>
</dbReference>
<dbReference type="SMART" id="SM00494">
    <property type="entry name" value="ChtBD2"/>
    <property type="match status" value="1"/>
</dbReference>
<keyword evidence="1" id="KW-0147">Chitin-binding</keyword>
<reference evidence="8" key="1">
    <citation type="submission" date="2025-08" db="UniProtKB">
        <authorList>
            <consortium name="RefSeq"/>
        </authorList>
    </citation>
    <scope>IDENTIFICATION</scope>
    <source>
        <tissue evidence="8">Gonads</tissue>
    </source>
</reference>
<feature type="domain" description="Chitin-binding type-2" evidence="6">
    <location>
        <begin position="98"/>
        <end position="152"/>
    </location>
</feature>
<keyword evidence="4" id="KW-1015">Disulfide bond</keyword>
<evidence type="ECO:0000256" key="1">
    <source>
        <dbReference type="ARBA" id="ARBA00022669"/>
    </source>
</evidence>
<accession>A0A1S3HBS2</accession>
<dbReference type="Proteomes" id="UP000085678">
    <property type="component" value="Unplaced"/>
</dbReference>
<organism evidence="7 8">
    <name type="scientific">Lingula anatina</name>
    <name type="common">Brachiopod</name>
    <name type="synonym">Lingula unguis</name>
    <dbReference type="NCBI Taxonomy" id="7574"/>
    <lineage>
        <taxon>Eukaryota</taxon>
        <taxon>Metazoa</taxon>
        <taxon>Spiralia</taxon>
        <taxon>Lophotrochozoa</taxon>
        <taxon>Brachiopoda</taxon>
        <taxon>Linguliformea</taxon>
        <taxon>Lingulata</taxon>
        <taxon>Lingulida</taxon>
        <taxon>Linguloidea</taxon>
        <taxon>Lingulidae</taxon>
        <taxon>Lingula</taxon>
    </lineage>
</organism>
<dbReference type="GeneID" id="106153268"/>
<dbReference type="InterPro" id="IPR002557">
    <property type="entry name" value="Chitin-bd_dom"/>
</dbReference>
<dbReference type="GO" id="GO:0005576">
    <property type="term" value="C:extracellular region"/>
    <property type="evidence" value="ECO:0007669"/>
    <property type="project" value="InterPro"/>
</dbReference>
<dbReference type="AlphaFoldDB" id="A0A1S3HBS2"/>
<evidence type="ECO:0000256" key="5">
    <source>
        <dbReference type="ARBA" id="ARBA00023180"/>
    </source>
</evidence>
<dbReference type="Pfam" id="PF01607">
    <property type="entry name" value="CBM_14"/>
    <property type="match status" value="1"/>
</dbReference>
<dbReference type="PANTHER" id="PTHR23301">
    <property type="entry name" value="CHITIN BINDING PERITROPHIN-A"/>
    <property type="match status" value="1"/>
</dbReference>
<dbReference type="InterPro" id="IPR051940">
    <property type="entry name" value="Chitin_bind-dev_reg"/>
</dbReference>
<evidence type="ECO:0000313" key="8">
    <source>
        <dbReference type="RefSeq" id="XP_013382589.1"/>
    </source>
</evidence>
<protein>
    <submittedName>
        <fullName evidence="8">Uncharacterized protein LOC106153268</fullName>
    </submittedName>
</protein>
<dbReference type="OrthoDB" id="6020543at2759"/>
<dbReference type="InParanoid" id="A0A1S3HBS2"/>
<dbReference type="PROSITE" id="PS50940">
    <property type="entry name" value="CHIT_BIND_II"/>
    <property type="match status" value="1"/>
</dbReference>
<dbReference type="InterPro" id="IPR036508">
    <property type="entry name" value="Chitin-bd_dom_sf"/>
</dbReference>
<evidence type="ECO:0000256" key="3">
    <source>
        <dbReference type="ARBA" id="ARBA00022737"/>
    </source>
</evidence>
<dbReference type="KEGG" id="lak:106153268"/>
<keyword evidence="5" id="KW-0325">Glycoprotein</keyword>
<dbReference type="GO" id="GO:0008061">
    <property type="term" value="F:chitin binding"/>
    <property type="evidence" value="ECO:0007669"/>
    <property type="project" value="UniProtKB-KW"/>
</dbReference>
<proteinExistence type="predicted"/>
<keyword evidence="2" id="KW-0732">Signal</keyword>
<name>A0A1S3HBS2_LINAN</name>